<proteinExistence type="predicted"/>
<evidence type="ECO:0000313" key="3">
    <source>
        <dbReference type="Proteomes" id="UP000322234"/>
    </source>
</evidence>
<feature type="compositionally biased region" description="Basic and acidic residues" evidence="1">
    <location>
        <begin position="11"/>
        <end position="20"/>
    </location>
</feature>
<dbReference type="EMBL" id="VBQZ03000055">
    <property type="protein sequence ID" value="MXQ89374.1"/>
    <property type="molecule type" value="Genomic_DNA"/>
</dbReference>
<name>A0A6B0RMX4_9CETA</name>
<evidence type="ECO:0000313" key="2">
    <source>
        <dbReference type="EMBL" id="MXQ89374.1"/>
    </source>
</evidence>
<sequence>MACGLASRAHSPKDPGEHGHTTQFQSPQSGSLGSTAGGGGEQSPVPEKQHRRKVPGEPQDVKYCPSYRVGTQQQQLREIPALVVFGPGYRTILKARPAAEVV</sequence>
<evidence type="ECO:0000256" key="1">
    <source>
        <dbReference type="SAM" id="MobiDB-lite"/>
    </source>
</evidence>
<keyword evidence="3" id="KW-1185">Reference proteome</keyword>
<organism evidence="2 3">
    <name type="scientific">Bos mutus</name>
    <name type="common">wild yak</name>
    <dbReference type="NCBI Taxonomy" id="72004"/>
    <lineage>
        <taxon>Eukaryota</taxon>
        <taxon>Metazoa</taxon>
        <taxon>Chordata</taxon>
        <taxon>Craniata</taxon>
        <taxon>Vertebrata</taxon>
        <taxon>Euteleostomi</taxon>
        <taxon>Mammalia</taxon>
        <taxon>Eutheria</taxon>
        <taxon>Laurasiatheria</taxon>
        <taxon>Artiodactyla</taxon>
        <taxon>Ruminantia</taxon>
        <taxon>Pecora</taxon>
        <taxon>Bovidae</taxon>
        <taxon>Bovinae</taxon>
        <taxon>Bos</taxon>
    </lineage>
</organism>
<dbReference type="AlphaFoldDB" id="A0A6B0RMX4"/>
<reference evidence="2" key="1">
    <citation type="submission" date="2019-10" db="EMBL/GenBank/DDBJ databases">
        <title>The sequence and de novo assembly of the wild yak genome.</title>
        <authorList>
            <person name="Liu Y."/>
        </authorList>
    </citation>
    <scope>NUCLEOTIDE SEQUENCE [LARGE SCALE GENOMIC DNA]</scope>
    <source>
        <strain evidence="2">WY2019</strain>
    </source>
</reference>
<gene>
    <name evidence="2" type="ORF">E5288_WYG000903</name>
</gene>
<dbReference type="Proteomes" id="UP000322234">
    <property type="component" value="Unassembled WGS sequence"/>
</dbReference>
<accession>A0A6B0RMX4</accession>
<protein>
    <submittedName>
        <fullName evidence="2">Uncharacterized protein</fullName>
    </submittedName>
</protein>
<comment type="caution">
    <text evidence="2">The sequence shown here is derived from an EMBL/GenBank/DDBJ whole genome shotgun (WGS) entry which is preliminary data.</text>
</comment>
<feature type="region of interest" description="Disordered" evidence="1">
    <location>
        <begin position="1"/>
        <end position="64"/>
    </location>
</feature>